<evidence type="ECO:0000256" key="12">
    <source>
        <dbReference type="PROSITE-ProRule" id="PRU00047"/>
    </source>
</evidence>
<dbReference type="GO" id="GO:0000724">
    <property type="term" value="P:double-strand break repair via homologous recombination"/>
    <property type="evidence" value="ECO:0000318"/>
    <property type="project" value="GO_Central"/>
</dbReference>
<evidence type="ECO:0000256" key="9">
    <source>
        <dbReference type="ARBA" id="ARBA00023172"/>
    </source>
</evidence>
<dbReference type="CDD" id="cd04475">
    <property type="entry name" value="RPA1_DBD_B"/>
    <property type="match status" value="1"/>
</dbReference>
<keyword evidence="6 12" id="KW-0863">Zinc-finger</keyword>
<evidence type="ECO:0000256" key="10">
    <source>
        <dbReference type="ARBA" id="ARBA00023204"/>
    </source>
</evidence>
<dbReference type="GO" id="GO:0006260">
    <property type="term" value="P:DNA replication"/>
    <property type="evidence" value="ECO:0000318"/>
    <property type="project" value="GO_Central"/>
</dbReference>
<dbReference type="GO" id="GO:0043047">
    <property type="term" value="F:single-stranded telomeric DNA binding"/>
    <property type="evidence" value="ECO:0000318"/>
    <property type="project" value="GO_Central"/>
</dbReference>
<evidence type="ECO:0000256" key="6">
    <source>
        <dbReference type="ARBA" id="ARBA00022771"/>
    </source>
</evidence>
<keyword evidence="10" id="KW-0234">DNA repair</keyword>
<dbReference type="FunFam" id="2.40.50.140:FF:000090">
    <property type="entry name" value="Replication protein A subunit"/>
    <property type="match status" value="1"/>
</dbReference>
<keyword evidence="9" id="KW-0233">DNA recombination</keyword>
<evidence type="ECO:0000256" key="14">
    <source>
        <dbReference type="SAM" id="MobiDB-lite"/>
    </source>
</evidence>
<dbReference type="PANTHER" id="PTHR23273:SF4">
    <property type="entry name" value="REPLICATION PROTEIN A OB DOMAIN-CONTAINING PROTEIN"/>
    <property type="match status" value="1"/>
</dbReference>
<evidence type="ECO:0000256" key="2">
    <source>
        <dbReference type="ARBA" id="ARBA00005690"/>
    </source>
</evidence>
<proteinExistence type="inferred from homology"/>
<feature type="compositionally biased region" description="Polar residues" evidence="14">
    <location>
        <begin position="130"/>
        <end position="160"/>
    </location>
</feature>
<dbReference type="AlphaFoldDB" id="A0A251V9J3"/>
<feature type="region of interest" description="Disordered" evidence="14">
    <location>
        <begin position="130"/>
        <end position="171"/>
    </location>
</feature>
<evidence type="ECO:0000313" key="16">
    <source>
        <dbReference type="EMBL" id="OTG31939.1"/>
    </source>
</evidence>
<evidence type="ECO:0000256" key="13">
    <source>
        <dbReference type="RuleBase" id="RU364130"/>
    </source>
</evidence>
<comment type="function">
    <text evidence="13">Component of the replication protein A complex (RPA) required for DNA recombination, repair and replication. The activity of RPA is mediated by single-stranded DNA binding and protein interactions. Probably involved in repair of double-strand DNA breaks (DSBs) induced by genotoxic stresses.</text>
</comment>
<dbReference type="CDD" id="cd04476">
    <property type="entry name" value="RPA1_DBD_C"/>
    <property type="match status" value="1"/>
</dbReference>
<evidence type="ECO:0000256" key="7">
    <source>
        <dbReference type="ARBA" id="ARBA00022833"/>
    </source>
</evidence>
<dbReference type="InterPro" id="IPR007199">
    <property type="entry name" value="Rep_factor-A_N"/>
</dbReference>
<evidence type="ECO:0000313" key="17">
    <source>
        <dbReference type="Proteomes" id="UP000215914"/>
    </source>
</evidence>
<dbReference type="SMART" id="SM00343">
    <property type="entry name" value="ZnF_C2HC"/>
    <property type="match status" value="1"/>
</dbReference>
<feature type="domain" description="CCHC-type" evidence="15">
    <location>
        <begin position="755"/>
        <end position="769"/>
    </location>
</feature>
<comment type="subunit">
    <text evidence="13">Heterotrimer of RPA1, RPA2 and RPA3 (canonical replication protein A complex).</text>
</comment>
<dbReference type="InterPro" id="IPR031657">
    <property type="entry name" value="REPA_OB_2"/>
</dbReference>
<dbReference type="Pfam" id="PF00098">
    <property type="entry name" value="zf-CCHC"/>
    <property type="match status" value="1"/>
</dbReference>
<dbReference type="NCBIfam" id="TIGR00617">
    <property type="entry name" value="rpa1"/>
    <property type="match status" value="1"/>
</dbReference>
<gene>
    <name evidence="16" type="primary">RFA1C</name>
    <name evidence="16" type="ORF">HannXRQ_Chr03g0081181</name>
</gene>
<dbReference type="CDD" id="cd04477">
    <property type="entry name" value="RPA1N"/>
    <property type="match status" value="1"/>
</dbReference>
<dbReference type="GO" id="GO:0005662">
    <property type="term" value="C:DNA replication factor A complex"/>
    <property type="evidence" value="ECO:0000318"/>
    <property type="project" value="GO_Central"/>
</dbReference>
<accession>A0A251V9J3</accession>
<dbReference type="PANTHER" id="PTHR23273">
    <property type="entry name" value="REPLICATION FACTOR A 1, RFA1"/>
    <property type="match status" value="1"/>
</dbReference>
<evidence type="ECO:0000256" key="5">
    <source>
        <dbReference type="ARBA" id="ARBA00022763"/>
    </source>
</evidence>
<keyword evidence="4 13" id="KW-0479">Metal-binding</keyword>
<dbReference type="GO" id="GO:0003684">
    <property type="term" value="F:damaged DNA binding"/>
    <property type="evidence" value="ECO:0000318"/>
    <property type="project" value="GO_Central"/>
</dbReference>
<evidence type="ECO:0000256" key="11">
    <source>
        <dbReference type="ARBA" id="ARBA00023242"/>
    </source>
</evidence>
<dbReference type="InterPro" id="IPR013955">
    <property type="entry name" value="Rep_factor-A_C"/>
</dbReference>
<evidence type="ECO:0000256" key="4">
    <source>
        <dbReference type="ARBA" id="ARBA00022723"/>
    </source>
</evidence>
<dbReference type="Pfam" id="PF08646">
    <property type="entry name" value="Rep_fac-A_C"/>
    <property type="match status" value="1"/>
</dbReference>
<dbReference type="InterPro" id="IPR004591">
    <property type="entry name" value="Rfa1"/>
</dbReference>
<dbReference type="STRING" id="4232.A0A251V9J3"/>
<dbReference type="InterPro" id="IPR004365">
    <property type="entry name" value="NA-bd_OB_tRNA"/>
</dbReference>
<protein>
    <recommendedName>
        <fullName evidence="13">Replication protein A subunit</fullName>
    </recommendedName>
</protein>
<dbReference type="InterPro" id="IPR001878">
    <property type="entry name" value="Znf_CCHC"/>
</dbReference>
<organism evidence="16 17">
    <name type="scientific">Helianthus annuus</name>
    <name type="common">Common sunflower</name>
    <dbReference type="NCBI Taxonomy" id="4232"/>
    <lineage>
        <taxon>Eukaryota</taxon>
        <taxon>Viridiplantae</taxon>
        <taxon>Streptophyta</taxon>
        <taxon>Embryophyta</taxon>
        <taxon>Tracheophyta</taxon>
        <taxon>Spermatophyta</taxon>
        <taxon>Magnoliopsida</taxon>
        <taxon>eudicotyledons</taxon>
        <taxon>Gunneridae</taxon>
        <taxon>Pentapetalae</taxon>
        <taxon>asterids</taxon>
        <taxon>campanulids</taxon>
        <taxon>Asterales</taxon>
        <taxon>Asteraceae</taxon>
        <taxon>Asteroideae</taxon>
        <taxon>Heliantheae alliance</taxon>
        <taxon>Heliantheae</taxon>
        <taxon>Helianthus</taxon>
    </lineage>
</organism>
<reference evidence="17" key="1">
    <citation type="journal article" date="2017" name="Nature">
        <title>The sunflower genome provides insights into oil metabolism, flowering and Asterid evolution.</title>
        <authorList>
            <person name="Badouin H."/>
            <person name="Gouzy J."/>
            <person name="Grassa C.J."/>
            <person name="Murat F."/>
            <person name="Staton S.E."/>
            <person name="Cottret L."/>
            <person name="Lelandais-Briere C."/>
            <person name="Owens G.L."/>
            <person name="Carrere S."/>
            <person name="Mayjonade B."/>
            <person name="Legrand L."/>
            <person name="Gill N."/>
            <person name="Kane N.C."/>
            <person name="Bowers J.E."/>
            <person name="Hubner S."/>
            <person name="Bellec A."/>
            <person name="Berard A."/>
            <person name="Berges H."/>
            <person name="Blanchet N."/>
            <person name="Boniface M.C."/>
            <person name="Brunel D."/>
            <person name="Catrice O."/>
            <person name="Chaidir N."/>
            <person name="Claudel C."/>
            <person name="Donnadieu C."/>
            <person name="Faraut T."/>
            <person name="Fievet G."/>
            <person name="Helmstetter N."/>
            <person name="King M."/>
            <person name="Knapp S.J."/>
            <person name="Lai Z."/>
            <person name="Le Paslier M.C."/>
            <person name="Lippi Y."/>
            <person name="Lorenzon L."/>
            <person name="Mandel J.R."/>
            <person name="Marage G."/>
            <person name="Marchand G."/>
            <person name="Marquand E."/>
            <person name="Bret-Mestries E."/>
            <person name="Morien E."/>
            <person name="Nambeesan S."/>
            <person name="Nguyen T."/>
            <person name="Pegot-Espagnet P."/>
            <person name="Pouilly N."/>
            <person name="Raftis F."/>
            <person name="Sallet E."/>
            <person name="Schiex T."/>
            <person name="Thomas J."/>
            <person name="Vandecasteele C."/>
            <person name="Vares D."/>
            <person name="Vear F."/>
            <person name="Vautrin S."/>
            <person name="Crespi M."/>
            <person name="Mangin B."/>
            <person name="Burke J.M."/>
            <person name="Salse J."/>
            <person name="Munos S."/>
            <person name="Vincourt P."/>
            <person name="Rieseberg L.H."/>
            <person name="Langlade N.B."/>
        </authorList>
    </citation>
    <scope>NUCLEOTIDE SEQUENCE [LARGE SCALE GENOMIC DNA]</scope>
    <source>
        <strain evidence="17">cv. SF193</strain>
    </source>
</reference>
<keyword evidence="3 13" id="KW-0235">DNA replication</keyword>
<dbReference type="GO" id="GO:0008270">
    <property type="term" value="F:zinc ion binding"/>
    <property type="evidence" value="ECO:0007669"/>
    <property type="project" value="UniProtKB-KW"/>
</dbReference>
<keyword evidence="17" id="KW-1185">Reference proteome</keyword>
<dbReference type="Pfam" id="PF04057">
    <property type="entry name" value="Rep-A_N"/>
    <property type="match status" value="1"/>
</dbReference>
<dbReference type="EMBL" id="CM007892">
    <property type="protein sequence ID" value="OTG31939.1"/>
    <property type="molecule type" value="Genomic_DNA"/>
</dbReference>
<dbReference type="GO" id="GO:0007004">
    <property type="term" value="P:telomere maintenance via telomerase"/>
    <property type="evidence" value="ECO:0000318"/>
    <property type="project" value="GO_Central"/>
</dbReference>
<dbReference type="GO" id="GO:0007140">
    <property type="term" value="P:male meiotic nuclear division"/>
    <property type="evidence" value="ECO:0007669"/>
    <property type="project" value="UniProtKB-ARBA"/>
</dbReference>
<name>A0A251V9J3_HELAN</name>
<sequence>MAVNLTAGAIAALSTSESSTPDLKPVLQIMDIKLIQTQTPAAAAGGENKDRYRFLLSDGTFFQQAMVATQLIDVVRSKQVQKGSIIQMTQYTCNRIRDRFIIIIIGLNVIIDTCDIIGDPKPFSVKLPGNDTSSIERSGAPMQSSLNQPAPTVTRPNTNAGPPVHARTSEHNAGLHSYGNGRSAVPMQSSFNQPTTTVTRPNTNVGPPVYNNAFNNNSVNNRMSSIRPAFNQMPPMYGNRGPAAKTEAPARVIPIAALNPYQGKWTIKARVTAKGELRHYSNAKGDGKVFSFDLLDSDGEIRATCFNAVADQFYNQIEVGKVYYISRGSVKPAQKAFNHLKNDYEITLDQTSTVQPCFDDDNSIPSQQFHFRSIAEIEGMDSNTILDIIGVVSSITPSSSIMTKNQTETQKRSLSLKDMSGRSIDLTLWGNFCNVDGQKIQTMLDSGQFPILAVKSARVHEYNGKSIGTISSSQLVIEPDFPEAHKLKEWFNGVGRNAPTVPMSRESVSRTDKKTLAQIKDEKLGMSEKPDWITVNATIFHIKVENFCYTACPIMVGDRKCTKKVVNNGDGKWRCDKCDQTVDECDYRYILQVQIQDHTGLVWATAFQETGEEIMGVSAKDLYLIKNEEQDDDKFTEILHNALFNEFSFTLKVKEESYGDDQRSVKSNIFKAQKIKFSSHTKALLQEIEKIHKKEDPSSVTINHGLKPQTGTVGQQTALPASHVGHYGSQYGGSVGRMNSGVSSGGGNGGASGECFKCHQSGHWARDCPGVRNVPSYDVCWHACSKCSSC</sequence>
<evidence type="ECO:0000256" key="8">
    <source>
        <dbReference type="ARBA" id="ARBA00023125"/>
    </source>
</evidence>
<keyword evidence="11 13" id="KW-0539">Nucleus</keyword>
<dbReference type="CDD" id="cd04474">
    <property type="entry name" value="RPA1_DBD_A"/>
    <property type="match status" value="1"/>
</dbReference>
<dbReference type="Pfam" id="PF16900">
    <property type="entry name" value="REPA_OB_2"/>
    <property type="match status" value="1"/>
</dbReference>
<dbReference type="InterPro" id="IPR047192">
    <property type="entry name" value="Euk_RPA1_DBD_C"/>
</dbReference>
<dbReference type="Gene3D" id="4.10.60.10">
    <property type="entry name" value="Zinc finger, CCHC-type"/>
    <property type="match status" value="1"/>
</dbReference>
<dbReference type="FunFam" id="2.40.50.140:FF:000064">
    <property type="entry name" value="Replication protein A subunit"/>
    <property type="match status" value="1"/>
</dbReference>
<evidence type="ECO:0000256" key="3">
    <source>
        <dbReference type="ARBA" id="ARBA00022705"/>
    </source>
</evidence>
<evidence type="ECO:0000259" key="15">
    <source>
        <dbReference type="PROSITE" id="PS50158"/>
    </source>
</evidence>
<dbReference type="InterPro" id="IPR012340">
    <property type="entry name" value="NA-bd_OB-fold"/>
</dbReference>
<keyword evidence="5" id="KW-0227">DNA damage</keyword>
<dbReference type="PROSITE" id="PS50158">
    <property type="entry name" value="ZF_CCHC"/>
    <property type="match status" value="1"/>
</dbReference>
<dbReference type="Proteomes" id="UP000215914">
    <property type="component" value="Chromosome 3"/>
</dbReference>
<comment type="similarity">
    <text evidence="2 13">Belongs to the replication factor A protein 1 family.</text>
</comment>
<dbReference type="InParanoid" id="A0A251V9J3"/>
<dbReference type="FunFam" id="2.40.50.140:FF:000117">
    <property type="entry name" value="Replication protein A subunit"/>
    <property type="match status" value="1"/>
</dbReference>
<dbReference type="SUPFAM" id="SSF57756">
    <property type="entry name" value="Retrovirus zinc finger-like domains"/>
    <property type="match status" value="1"/>
</dbReference>
<dbReference type="Pfam" id="PF01336">
    <property type="entry name" value="tRNA_anti-codon"/>
    <property type="match status" value="1"/>
</dbReference>
<comment type="subcellular location">
    <subcellularLocation>
        <location evidence="1 13">Nucleus</location>
    </subcellularLocation>
</comment>
<dbReference type="GO" id="GO:0051321">
    <property type="term" value="P:meiotic cell cycle"/>
    <property type="evidence" value="ECO:0000318"/>
    <property type="project" value="GO_Central"/>
</dbReference>
<keyword evidence="8 13" id="KW-0238">DNA-binding</keyword>
<dbReference type="Gene3D" id="2.40.50.140">
    <property type="entry name" value="Nucleic acid-binding proteins"/>
    <property type="match status" value="4"/>
</dbReference>
<dbReference type="InterPro" id="IPR036875">
    <property type="entry name" value="Znf_CCHC_sf"/>
</dbReference>
<evidence type="ECO:0000256" key="1">
    <source>
        <dbReference type="ARBA" id="ARBA00004123"/>
    </source>
</evidence>
<dbReference type="OMA" id="RSEFNGG"/>
<dbReference type="SUPFAM" id="SSF50249">
    <property type="entry name" value="Nucleic acid-binding proteins"/>
    <property type="match status" value="4"/>
</dbReference>
<keyword evidence="7 13" id="KW-0862">Zinc</keyword>
<dbReference type="FunCoup" id="A0A251V9J3">
    <property type="interactions" value="4620"/>
</dbReference>
<dbReference type="FunFam" id="2.40.50.140:FF:000041">
    <property type="entry name" value="Replication protein A subunit"/>
    <property type="match status" value="1"/>
</dbReference>
<dbReference type="GO" id="GO:0006289">
    <property type="term" value="P:nucleotide-excision repair"/>
    <property type="evidence" value="ECO:0000318"/>
    <property type="project" value="GO_Central"/>
</dbReference>